<keyword evidence="2" id="KW-1185">Reference proteome</keyword>
<dbReference type="InterPro" id="IPR006764">
    <property type="entry name" value="SAM_dep_MeTrfase_SAV2177_type"/>
</dbReference>
<dbReference type="EMBL" id="WUTW01000001">
    <property type="protein sequence ID" value="MXQ62551.1"/>
    <property type="molecule type" value="Genomic_DNA"/>
</dbReference>
<accession>A0A6I4VZF7</accession>
<dbReference type="Gene3D" id="3.40.50.150">
    <property type="entry name" value="Vaccinia Virus protein VP39"/>
    <property type="match status" value="1"/>
</dbReference>
<comment type="caution">
    <text evidence="1">The sequence shown here is derived from an EMBL/GenBank/DDBJ whole genome shotgun (WGS) entry which is preliminary data.</text>
</comment>
<dbReference type="GO" id="GO:0032259">
    <property type="term" value="P:methylation"/>
    <property type="evidence" value="ECO:0007669"/>
    <property type="project" value="UniProtKB-KW"/>
</dbReference>
<reference evidence="1 2" key="1">
    <citation type="submission" date="2019-12" db="EMBL/GenBank/DDBJ databases">
        <title>Nocardia macrotermitis sp. nov. and Nocardia aurantia sp. nov., isolated from the gut of the fungus growing-termite Macrotermes natalensis.</title>
        <authorList>
            <person name="Christine B."/>
            <person name="Rene B."/>
        </authorList>
    </citation>
    <scope>NUCLEOTIDE SEQUENCE [LARGE SCALE GENOMIC DNA]</scope>
    <source>
        <strain evidence="1 2">DSM 102126</strain>
    </source>
</reference>
<proteinExistence type="predicted"/>
<dbReference type="RefSeq" id="WP_161100844.1">
    <property type="nucleotide sequence ID" value="NZ_JBHLYI010000009.1"/>
</dbReference>
<gene>
    <name evidence="1" type="ORF">GQ466_00705</name>
</gene>
<dbReference type="Proteomes" id="UP000431901">
    <property type="component" value="Unassembled WGS sequence"/>
</dbReference>
<evidence type="ECO:0000313" key="1">
    <source>
        <dbReference type="EMBL" id="MXQ62551.1"/>
    </source>
</evidence>
<dbReference type="OrthoDB" id="136454at85012"/>
<organism evidence="1 2">
    <name type="scientific">Actinomadura rayongensis</name>
    <dbReference type="NCBI Taxonomy" id="1429076"/>
    <lineage>
        <taxon>Bacteria</taxon>
        <taxon>Bacillati</taxon>
        <taxon>Actinomycetota</taxon>
        <taxon>Actinomycetes</taxon>
        <taxon>Streptosporangiales</taxon>
        <taxon>Thermomonosporaceae</taxon>
        <taxon>Actinomadura</taxon>
    </lineage>
</organism>
<dbReference type="SUPFAM" id="SSF53335">
    <property type="entry name" value="S-adenosyl-L-methionine-dependent methyltransferases"/>
    <property type="match status" value="1"/>
</dbReference>
<keyword evidence="1" id="KW-0489">Methyltransferase</keyword>
<protein>
    <submittedName>
        <fullName evidence="1">SAM-dependent methyltransferase</fullName>
    </submittedName>
</protein>
<dbReference type="Pfam" id="PF04672">
    <property type="entry name" value="Methyltransf_19"/>
    <property type="match status" value="1"/>
</dbReference>
<dbReference type="AlphaFoldDB" id="A0A6I4VZF7"/>
<evidence type="ECO:0000313" key="2">
    <source>
        <dbReference type="Proteomes" id="UP000431901"/>
    </source>
</evidence>
<name>A0A6I4VZF7_9ACTN</name>
<dbReference type="PIRSF" id="PIRSF017393">
    <property type="entry name" value="MTase_SAV2177"/>
    <property type="match status" value="1"/>
</dbReference>
<sequence>MLESRGGRASAARVWNYWLGGKDHYHADRDLAAALDALDPALARTAREQRAFLGRALDRLAGPGGMRQFLDVSVGLPAPGATHAVVRRRAPGARVVYAGGDPVVLSHTRALVSGVAVADGDVADPAALLAEAESLLDLDRPVALVLGSVLEHVPDDEQARTIVKEFVHALAPGSHVVLAHLTAERGAADRIARCWNDTARPRLTPRCTDQVRNLFDGLDVLDPGIVPCAALRPRSAVVTRLCGVGRVR</sequence>
<dbReference type="InterPro" id="IPR029063">
    <property type="entry name" value="SAM-dependent_MTases_sf"/>
</dbReference>
<keyword evidence="1" id="KW-0808">Transferase</keyword>
<dbReference type="GO" id="GO:0008168">
    <property type="term" value="F:methyltransferase activity"/>
    <property type="evidence" value="ECO:0007669"/>
    <property type="project" value="UniProtKB-KW"/>
</dbReference>